<dbReference type="InterPro" id="IPR051048">
    <property type="entry name" value="Peptidase_S8/S53_subtilisin"/>
</dbReference>
<dbReference type="PANTHER" id="PTHR43399:SF4">
    <property type="entry name" value="CELL WALL-ASSOCIATED PROTEASE"/>
    <property type="match status" value="1"/>
</dbReference>
<dbReference type="GO" id="GO:0006508">
    <property type="term" value="P:proteolysis"/>
    <property type="evidence" value="ECO:0007669"/>
    <property type="project" value="UniProtKB-KW"/>
</dbReference>
<comment type="similarity">
    <text evidence="1 5 6">Belongs to the peptidase S8 family.</text>
</comment>
<evidence type="ECO:0000256" key="7">
    <source>
        <dbReference type="SAM" id="Coils"/>
    </source>
</evidence>
<feature type="domain" description="Peptidase S8/S53" evidence="9">
    <location>
        <begin position="79"/>
        <end position="495"/>
    </location>
</feature>
<accession>A0A2T6BWR9</accession>
<evidence type="ECO:0000256" key="8">
    <source>
        <dbReference type="SAM" id="SignalP"/>
    </source>
</evidence>
<dbReference type="EMBL" id="QBKT01000006">
    <property type="protein sequence ID" value="PTX60522.1"/>
    <property type="molecule type" value="Genomic_DNA"/>
</dbReference>
<reference evidence="10 11" key="1">
    <citation type="submission" date="2018-04" db="EMBL/GenBank/DDBJ databases">
        <title>Genomic Encyclopedia of Archaeal and Bacterial Type Strains, Phase II (KMG-II): from individual species to whole genera.</title>
        <authorList>
            <person name="Goeker M."/>
        </authorList>
    </citation>
    <scope>NUCLEOTIDE SEQUENCE [LARGE SCALE GENOMIC DNA]</scope>
    <source>
        <strain evidence="10 11">DSM 25731</strain>
    </source>
</reference>
<feature type="active site" description="Charge relay system" evidence="5">
    <location>
        <position position="292"/>
    </location>
</feature>
<feature type="signal peptide" evidence="8">
    <location>
        <begin position="1"/>
        <end position="23"/>
    </location>
</feature>
<dbReference type="InterPro" id="IPR000209">
    <property type="entry name" value="Peptidase_S8/S53_dom"/>
</dbReference>
<dbReference type="SUPFAM" id="SSF52743">
    <property type="entry name" value="Subtilisin-like"/>
    <property type="match status" value="1"/>
</dbReference>
<keyword evidence="2 5" id="KW-0645">Protease</keyword>
<dbReference type="PROSITE" id="PS00136">
    <property type="entry name" value="SUBTILASE_ASP"/>
    <property type="match status" value="1"/>
</dbReference>
<proteinExistence type="inferred from homology"/>
<evidence type="ECO:0000256" key="3">
    <source>
        <dbReference type="ARBA" id="ARBA00022801"/>
    </source>
</evidence>
<dbReference type="PRINTS" id="PR00723">
    <property type="entry name" value="SUBTILISIN"/>
</dbReference>
<dbReference type="InterPro" id="IPR034080">
    <property type="entry name" value="Protease_P7-like_dom"/>
</dbReference>
<evidence type="ECO:0000256" key="4">
    <source>
        <dbReference type="ARBA" id="ARBA00022825"/>
    </source>
</evidence>
<name>A0A2T6BWR9_9FLAO</name>
<evidence type="ECO:0000313" key="11">
    <source>
        <dbReference type="Proteomes" id="UP000244090"/>
    </source>
</evidence>
<comment type="caution">
    <text evidence="10">The sequence shown here is derived from an EMBL/GenBank/DDBJ whole genome shotgun (WGS) entry which is preliminary data.</text>
</comment>
<dbReference type="GO" id="GO:0004252">
    <property type="term" value="F:serine-type endopeptidase activity"/>
    <property type="evidence" value="ECO:0007669"/>
    <property type="project" value="UniProtKB-UniRule"/>
</dbReference>
<evidence type="ECO:0000256" key="2">
    <source>
        <dbReference type="ARBA" id="ARBA00022670"/>
    </source>
</evidence>
<dbReference type="InterPro" id="IPR023828">
    <property type="entry name" value="Peptidase_S8_Ser-AS"/>
</dbReference>
<feature type="active site" description="Charge relay system" evidence="5">
    <location>
        <position position="88"/>
    </location>
</feature>
<keyword evidence="7" id="KW-0175">Coiled coil</keyword>
<dbReference type="InterPro" id="IPR017308">
    <property type="entry name" value="Pept_S8_subtilisin_bacteroid"/>
</dbReference>
<dbReference type="PROSITE" id="PS51892">
    <property type="entry name" value="SUBTILASE"/>
    <property type="match status" value="1"/>
</dbReference>
<keyword evidence="11" id="KW-1185">Reference proteome</keyword>
<dbReference type="InterPro" id="IPR022398">
    <property type="entry name" value="Peptidase_S8_His-AS"/>
</dbReference>
<keyword evidence="8" id="KW-0732">Signal</keyword>
<dbReference type="PROSITE" id="PS00137">
    <property type="entry name" value="SUBTILASE_HIS"/>
    <property type="match status" value="1"/>
</dbReference>
<dbReference type="Gene3D" id="3.40.50.200">
    <property type="entry name" value="Peptidase S8/S53 domain"/>
    <property type="match status" value="2"/>
</dbReference>
<sequence>MKILKPSIFAVSLLALASCTSTAPILSTPIENIDATPLKERALTDEELKSWGHKDLVTDTIPGMSVDKAYAEIIKGKKGKKVIVAVLDSGIDIDHEDLDAVIWTNSKEIPNNGKDDDNNGYVDDIHGWNFLGDSYNENMEKTRIVKKGPSHPKYAEAKAEMEEEYAEKKQLKVRIEQILQKAEESHEALTKYFKKSDYTKKEINSISNPSEELKPYIGAAKYFLSINPANNTMEEVIAELKDYVQNAITDYLNYYLNPDFDGRAVVGDNPYDITDTNYGNANVKHSVKSESHGTHVAGIIAAERNNGIGMNGVANNVEIMAVRMVPNGDEYDKDVALGIRYAVDNGARIINTSFGKYFSQNSEWIRDAIAYAGKNNVLIVNAAGNENTNLDEKEVFPNDQTPKGSEVSDTFLTVGALTNEYGSQMVAAYSNYGQNNVDVFAPGSSIYSTFPENEYESIGGTSMAAPNVSGIAALIMSQYPKLTAAQVKKIIMQSGLSINRDVIVDQSKDAMPFSKSSKTGKIANAYNALILADKVSRGKVQL</sequence>
<feature type="chain" id="PRO_5015530945" evidence="8">
    <location>
        <begin position="24"/>
        <end position="542"/>
    </location>
</feature>
<evidence type="ECO:0000259" key="9">
    <source>
        <dbReference type="Pfam" id="PF00082"/>
    </source>
</evidence>
<feature type="coiled-coil region" evidence="7">
    <location>
        <begin position="154"/>
        <end position="188"/>
    </location>
</feature>
<dbReference type="PROSITE" id="PS00138">
    <property type="entry name" value="SUBTILASE_SER"/>
    <property type="match status" value="1"/>
</dbReference>
<dbReference type="Pfam" id="PF00082">
    <property type="entry name" value="Peptidase_S8"/>
    <property type="match status" value="1"/>
</dbReference>
<dbReference type="InterPro" id="IPR015500">
    <property type="entry name" value="Peptidase_S8_subtilisin-rel"/>
</dbReference>
<keyword evidence="3 5" id="KW-0378">Hydrolase</keyword>
<evidence type="ECO:0000256" key="6">
    <source>
        <dbReference type="RuleBase" id="RU003355"/>
    </source>
</evidence>
<dbReference type="PROSITE" id="PS51257">
    <property type="entry name" value="PROKAR_LIPOPROTEIN"/>
    <property type="match status" value="1"/>
</dbReference>
<dbReference type="InterPro" id="IPR023827">
    <property type="entry name" value="Peptidase_S8_Asp-AS"/>
</dbReference>
<keyword evidence="4 5" id="KW-0720">Serine protease</keyword>
<dbReference type="AlphaFoldDB" id="A0A2T6BWR9"/>
<protein>
    <submittedName>
        <fullName evidence="10">Subtilase family protein</fullName>
    </submittedName>
</protein>
<evidence type="ECO:0000313" key="10">
    <source>
        <dbReference type="EMBL" id="PTX60522.1"/>
    </source>
</evidence>
<feature type="active site" description="Charge relay system" evidence="5">
    <location>
        <position position="462"/>
    </location>
</feature>
<dbReference type="PANTHER" id="PTHR43399">
    <property type="entry name" value="SUBTILISIN-RELATED"/>
    <property type="match status" value="1"/>
</dbReference>
<dbReference type="CDD" id="cd07483">
    <property type="entry name" value="Peptidases_S8_Subtilisin_Novo-like"/>
    <property type="match status" value="1"/>
</dbReference>
<dbReference type="RefSeq" id="WP_108115457.1">
    <property type="nucleotide sequence ID" value="NZ_QBKT01000006.1"/>
</dbReference>
<organism evidence="10 11">
    <name type="scientific">Kordia periserrulae</name>
    <dbReference type="NCBI Taxonomy" id="701523"/>
    <lineage>
        <taxon>Bacteria</taxon>
        <taxon>Pseudomonadati</taxon>
        <taxon>Bacteroidota</taxon>
        <taxon>Flavobacteriia</taxon>
        <taxon>Flavobacteriales</taxon>
        <taxon>Flavobacteriaceae</taxon>
        <taxon>Kordia</taxon>
    </lineage>
</organism>
<dbReference type="Proteomes" id="UP000244090">
    <property type="component" value="Unassembled WGS sequence"/>
</dbReference>
<gene>
    <name evidence="10" type="ORF">C8N46_106167</name>
</gene>
<dbReference type="OrthoDB" id="9798386at2"/>
<dbReference type="InterPro" id="IPR036852">
    <property type="entry name" value="Peptidase_S8/S53_dom_sf"/>
</dbReference>
<evidence type="ECO:0000256" key="1">
    <source>
        <dbReference type="ARBA" id="ARBA00011073"/>
    </source>
</evidence>
<dbReference type="PIRSF" id="PIRSF037892">
    <property type="entry name" value="Subtilisin_rel_SRU_0565"/>
    <property type="match status" value="1"/>
</dbReference>
<evidence type="ECO:0000256" key="5">
    <source>
        <dbReference type="PROSITE-ProRule" id="PRU01240"/>
    </source>
</evidence>